<gene>
    <name evidence="1" type="ORF">HPB48_022919</name>
</gene>
<proteinExistence type="predicted"/>
<reference evidence="1 2" key="1">
    <citation type="journal article" date="2020" name="Cell">
        <title>Large-Scale Comparative Analyses of Tick Genomes Elucidate Their Genetic Diversity and Vector Capacities.</title>
        <authorList>
            <consortium name="Tick Genome and Microbiome Consortium (TIGMIC)"/>
            <person name="Jia N."/>
            <person name="Wang J."/>
            <person name="Shi W."/>
            <person name="Du L."/>
            <person name="Sun Y."/>
            <person name="Zhan W."/>
            <person name="Jiang J.F."/>
            <person name="Wang Q."/>
            <person name="Zhang B."/>
            <person name="Ji P."/>
            <person name="Bell-Sakyi L."/>
            <person name="Cui X.M."/>
            <person name="Yuan T.T."/>
            <person name="Jiang B.G."/>
            <person name="Yang W.F."/>
            <person name="Lam T.T."/>
            <person name="Chang Q.C."/>
            <person name="Ding S.J."/>
            <person name="Wang X.J."/>
            <person name="Zhu J.G."/>
            <person name="Ruan X.D."/>
            <person name="Zhao L."/>
            <person name="Wei J.T."/>
            <person name="Ye R.Z."/>
            <person name="Que T.C."/>
            <person name="Du C.H."/>
            <person name="Zhou Y.H."/>
            <person name="Cheng J.X."/>
            <person name="Dai P.F."/>
            <person name="Guo W.B."/>
            <person name="Han X.H."/>
            <person name="Huang E.J."/>
            <person name="Li L.F."/>
            <person name="Wei W."/>
            <person name="Gao Y.C."/>
            <person name="Liu J.Z."/>
            <person name="Shao H.Z."/>
            <person name="Wang X."/>
            <person name="Wang C.C."/>
            <person name="Yang T.C."/>
            <person name="Huo Q.B."/>
            <person name="Li W."/>
            <person name="Chen H.Y."/>
            <person name="Chen S.E."/>
            <person name="Zhou L.G."/>
            <person name="Ni X.B."/>
            <person name="Tian J.H."/>
            <person name="Sheng Y."/>
            <person name="Liu T."/>
            <person name="Pan Y.S."/>
            <person name="Xia L.Y."/>
            <person name="Li J."/>
            <person name="Zhao F."/>
            <person name="Cao W.C."/>
        </authorList>
    </citation>
    <scope>NUCLEOTIDE SEQUENCE [LARGE SCALE GENOMIC DNA]</scope>
    <source>
        <strain evidence="1">HaeL-2018</strain>
    </source>
</reference>
<dbReference type="VEuPathDB" id="VectorBase:HLOH_049633"/>
<evidence type="ECO:0000313" key="1">
    <source>
        <dbReference type="EMBL" id="KAH9364686.1"/>
    </source>
</evidence>
<comment type="caution">
    <text evidence="1">The sequence shown here is derived from an EMBL/GenBank/DDBJ whole genome shotgun (WGS) entry which is preliminary data.</text>
</comment>
<evidence type="ECO:0000313" key="2">
    <source>
        <dbReference type="Proteomes" id="UP000821853"/>
    </source>
</evidence>
<dbReference type="Proteomes" id="UP000821853">
    <property type="component" value="Chromosome 10"/>
</dbReference>
<name>A0A9J6FEK5_HAELO</name>
<organism evidence="1 2">
    <name type="scientific">Haemaphysalis longicornis</name>
    <name type="common">Bush tick</name>
    <dbReference type="NCBI Taxonomy" id="44386"/>
    <lineage>
        <taxon>Eukaryota</taxon>
        <taxon>Metazoa</taxon>
        <taxon>Ecdysozoa</taxon>
        <taxon>Arthropoda</taxon>
        <taxon>Chelicerata</taxon>
        <taxon>Arachnida</taxon>
        <taxon>Acari</taxon>
        <taxon>Parasitiformes</taxon>
        <taxon>Ixodida</taxon>
        <taxon>Ixodoidea</taxon>
        <taxon>Ixodidae</taxon>
        <taxon>Haemaphysalinae</taxon>
        <taxon>Haemaphysalis</taxon>
    </lineage>
</organism>
<dbReference type="EMBL" id="JABSTR010000002">
    <property type="protein sequence ID" value="KAH9364686.1"/>
    <property type="molecule type" value="Genomic_DNA"/>
</dbReference>
<keyword evidence="2" id="KW-1185">Reference proteome</keyword>
<dbReference type="Gene3D" id="3.30.70.1820">
    <property type="entry name" value="L1 transposable element, RRM domain"/>
    <property type="match status" value="1"/>
</dbReference>
<accession>A0A9J6FEK5</accession>
<sequence length="112" mass="12853">MMPKLDDFKNRGRCSNLVFFGVPDVTVKKTWETSEKLVSDVCKDVLGLKDIFIERAHCIGAYKNGKTRPIVSCFSGWKMRERVTHNATKFKGTGYSVSEDFSQAVQEKRWKL</sequence>
<dbReference type="AlphaFoldDB" id="A0A9J6FEK5"/>
<dbReference type="OrthoDB" id="6507515at2759"/>
<protein>
    <submittedName>
        <fullName evidence="1">Uncharacterized protein</fullName>
    </submittedName>
</protein>